<evidence type="ECO:0000256" key="4">
    <source>
        <dbReference type="ARBA" id="ARBA00022837"/>
    </source>
</evidence>
<dbReference type="RefSeq" id="WP_379959869.1">
    <property type="nucleotide sequence ID" value="NZ_JAUYVI010000007.1"/>
</dbReference>
<organism evidence="6 7">
    <name type="scientific">Dongia sedimenti</name>
    <dbReference type="NCBI Taxonomy" id="3064282"/>
    <lineage>
        <taxon>Bacteria</taxon>
        <taxon>Pseudomonadati</taxon>
        <taxon>Pseudomonadota</taxon>
        <taxon>Alphaproteobacteria</taxon>
        <taxon>Rhodospirillales</taxon>
        <taxon>Dongiaceae</taxon>
        <taxon>Dongia</taxon>
    </lineage>
</organism>
<evidence type="ECO:0000313" key="6">
    <source>
        <dbReference type="EMBL" id="MDQ7250507.1"/>
    </source>
</evidence>
<sequence length="142" mass="15316">MGTRWDGGWEHFEHMADIGVRGFGATKAEAFGNAACALTAAVADLDAVRPLEAVRIECTAECDDLLLYEWLNALIFAMATRKMLFSRFAVRIDGKHLEASAEGEPIDAERHAPAAEAKGATLTALRVAPDRDGWAAQCVVDV</sequence>
<dbReference type="Gene3D" id="3.55.10.10">
    <property type="entry name" value="Archease domain"/>
    <property type="match status" value="1"/>
</dbReference>
<dbReference type="Pfam" id="PF01951">
    <property type="entry name" value="Archease"/>
    <property type="match status" value="1"/>
</dbReference>
<dbReference type="InterPro" id="IPR023572">
    <property type="entry name" value="Archease_dom"/>
</dbReference>
<reference evidence="7" key="1">
    <citation type="submission" date="2023-08" db="EMBL/GenBank/DDBJ databases">
        <title>Rhodospirillaceae gen. nov., a novel taxon isolated from the Yangtze River Yuezi River estuary sludge.</title>
        <authorList>
            <person name="Ruan L."/>
        </authorList>
    </citation>
    <scope>NUCLEOTIDE SEQUENCE [LARGE SCALE GENOMIC DNA]</scope>
    <source>
        <strain evidence="7">R-7</strain>
    </source>
</reference>
<comment type="similarity">
    <text evidence="1">Belongs to the archease family.</text>
</comment>
<gene>
    <name evidence="6" type="ORF">Q8A70_22645</name>
</gene>
<keyword evidence="3" id="KW-0479">Metal-binding</keyword>
<dbReference type="InterPro" id="IPR036820">
    <property type="entry name" value="Archease_dom_sf"/>
</dbReference>
<comment type="caution">
    <text evidence="6">The sequence shown here is derived from an EMBL/GenBank/DDBJ whole genome shotgun (WGS) entry which is preliminary data.</text>
</comment>
<dbReference type="Proteomes" id="UP001230156">
    <property type="component" value="Unassembled WGS sequence"/>
</dbReference>
<keyword evidence="7" id="KW-1185">Reference proteome</keyword>
<evidence type="ECO:0000259" key="5">
    <source>
        <dbReference type="Pfam" id="PF01951"/>
    </source>
</evidence>
<protein>
    <submittedName>
        <fullName evidence="6">Archease</fullName>
    </submittedName>
</protein>
<evidence type="ECO:0000256" key="2">
    <source>
        <dbReference type="ARBA" id="ARBA00022694"/>
    </source>
</evidence>
<evidence type="ECO:0000256" key="3">
    <source>
        <dbReference type="ARBA" id="ARBA00022723"/>
    </source>
</evidence>
<feature type="domain" description="Archease" evidence="5">
    <location>
        <begin position="9"/>
        <end position="142"/>
    </location>
</feature>
<dbReference type="SUPFAM" id="SSF69819">
    <property type="entry name" value="MTH1598-like"/>
    <property type="match status" value="1"/>
</dbReference>
<proteinExistence type="inferred from homology"/>
<dbReference type="PANTHER" id="PTHR12682:SF11">
    <property type="entry name" value="PROTEIN ARCHEASE"/>
    <property type="match status" value="1"/>
</dbReference>
<evidence type="ECO:0000313" key="7">
    <source>
        <dbReference type="Proteomes" id="UP001230156"/>
    </source>
</evidence>
<dbReference type="PANTHER" id="PTHR12682">
    <property type="entry name" value="ARCHEASE"/>
    <property type="match status" value="1"/>
</dbReference>
<dbReference type="InterPro" id="IPR002804">
    <property type="entry name" value="Archease"/>
</dbReference>
<name>A0ABU0YS18_9PROT</name>
<evidence type="ECO:0000256" key="1">
    <source>
        <dbReference type="ARBA" id="ARBA00007963"/>
    </source>
</evidence>
<dbReference type="EMBL" id="JAUYVI010000007">
    <property type="protein sequence ID" value="MDQ7250507.1"/>
    <property type="molecule type" value="Genomic_DNA"/>
</dbReference>
<keyword evidence="2" id="KW-0819">tRNA processing</keyword>
<keyword evidence="4" id="KW-0106">Calcium</keyword>
<accession>A0ABU0YS18</accession>